<comment type="caution">
    <text evidence="15">The sequence shown here is derived from an EMBL/GenBank/DDBJ whole genome shotgun (WGS) entry which is preliminary data.</text>
</comment>
<proteinExistence type="inferred from homology"/>
<dbReference type="Proteomes" id="UP000232196">
    <property type="component" value="Unassembled WGS sequence"/>
</dbReference>
<evidence type="ECO:0000256" key="11">
    <source>
        <dbReference type="ARBA" id="ARBA00023239"/>
    </source>
</evidence>
<comment type="cofactor">
    <cofactor evidence="1">
        <name>(6R)-5,10-methylene-5,6,7,8-tetrahydrofolate</name>
        <dbReference type="ChEBI" id="CHEBI:15636"/>
    </cofactor>
</comment>
<evidence type="ECO:0000256" key="10">
    <source>
        <dbReference type="ARBA" id="ARBA00023204"/>
    </source>
</evidence>
<reference evidence="15 16" key="1">
    <citation type="submission" date="2017-07" db="EMBL/GenBank/DDBJ databases">
        <title>Leptospira spp. isolated from tropical soils.</title>
        <authorList>
            <person name="Thibeaux R."/>
            <person name="Iraola G."/>
            <person name="Ferres I."/>
            <person name="Bierque E."/>
            <person name="Girault D."/>
            <person name="Soupe-Gilbert M.-E."/>
            <person name="Picardeau M."/>
            <person name="Goarant C."/>
        </authorList>
    </citation>
    <scope>NUCLEOTIDE SEQUENCE [LARGE SCALE GENOMIC DNA]</scope>
    <source>
        <strain evidence="15 16">MCA1-C-A1</strain>
    </source>
</reference>
<dbReference type="EMBL" id="NPDN01000006">
    <property type="protein sequence ID" value="PJZ25011.1"/>
    <property type="molecule type" value="Genomic_DNA"/>
</dbReference>
<dbReference type="SUPFAM" id="SSF52425">
    <property type="entry name" value="Cryptochrome/photolyase, N-terminal domain"/>
    <property type="match status" value="1"/>
</dbReference>
<dbReference type="Gene3D" id="3.40.50.620">
    <property type="entry name" value="HUPs"/>
    <property type="match status" value="1"/>
</dbReference>
<evidence type="ECO:0000256" key="8">
    <source>
        <dbReference type="ARBA" id="ARBA00022827"/>
    </source>
</evidence>
<evidence type="ECO:0000256" key="4">
    <source>
        <dbReference type="ARBA" id="ARBA00013149"/>
    </source>
</evidence>
<evidence type="ECO:0000256" key="5">
    <source>
        <dbReference type="ARBA" id="ARBA00014046"/>
    </source>
</evidence>
<comment type="similarity">
    <text evidence="3">Belongs to the DNA photolyase class-2 family.</text>
</comment>
<dbReference type="OrthoDB" id="9772484at2"/>
<name>A0A2M9XBE0_9LEPT</name>
<accession>A0A2M9XBE0</accession>
<comment type="catalytic activity">
    <reaction evidence="13">
        <text>cyclobutadipyrimidine (in DNA) = 2 pyrimidine residues (in DNA).</text>
        <dbReference type="EC" id="4.1.99.3"/>
    </reaction>
</comment>
<dbReference type="InterPro" id="IPR036134">
    <property type="entry name" value="Crypto/Photolyase_FAD-like_sf"/>
</dbReference>
<dbReference type="GO" id="GO:0003904">
    <property type="term" value="F:deoxyribodipyrimidine photo-lyase activity"/>
    <property type="evidence" value="ECO:0007669"/>
    <property type="project" value="UniProtKB-EC"/>
</dbReference>
<dbReference type="SUPFAM" id="SSF48173">
    <property type="entry name" value="Cryptochrome/photolyase FAD-binding domain"/>
    <property type="match status" value="1"/>
</dbReference>
<dbReference type="InterPro" id="IPR052219">
    <property type="entry name" value="Photolyase_Class-2"/>
</dbReference>
<gene>
    <name evidence="15" type="ORF">CH357_12390</name>
</gene>
<dbReference type="PANTHER" id="PTHR10211:SF0">
    <property type="entry name" value="DEOXYRIBODIPYRIMIDINE PHOTO-LYASE"/>
    <property type="match status" value="1"/>
</dbReference>
<dbReference type="GO" id="GO:0003677">
    <property type="term" value="F:DNA binding"/>
    <property type="evidence" value="ECO:0007669"/>
    <property type="project" value="UniProtKB-KW"/>
</dbReference>
<evidence type="ECO:0000256" key="7">
    <source>
        <dbReference type="ARBA" id="ARBA00022763"/>
    </source>
</evidence>
<keyword evidence="9" id="KW-0238">DNA-binding</keyword>
<dbReference type="InterPro" id="IPR014729">
    <property type="entry name" value="Rossmann-like_a/b/a_fold"/>
</dbReference>
<organism evidence="15 16">
    <name type="scientific">Leptospira hartskeerlii</name>
    <dbReference type="NCBI Taxonomy" id="2023177"/>
    <lineage>
        <taxon>Bacteria</taxon>
        <taxon>Pseudomonadati</taxon>
        <taxon>Spirochaetota</taxon>
        <taxon>Spirochaetia</taxon>
        <taxon>Leptospirales</taxon>
        <taxon>Leptospiraceae</taxon>
        <taxon>Leptospira</taxon>
    </lineage>
</organism>
<dbReference type="InterPro" id="IPR006050">
    <property type="entry name" value="DNA_photolyase_N"/>
</dbReference>
<evidence type="ECO:0000256" key="13">
    <source>
        <dbReference type="ARBA" id="ARBA00033999"/>
    </source>
</evidence>
<keyword evidence="11 15" id="KW-0456">Lyase</keyword>
<dbReference type="Gene3D" id="1.25.40.80">
    <property type="match status" value="1"/>
</dbReference>
<dbReference type="PROSITE" id="PS51645">
    <property type="entry name" value="PHR_CRY_ALPHA_BETA"/>
    <property type="match status" value="1"/>
</dbReference>
<comment type="cofactor">
    <cofactor evidence="2">
        <name>FAD</name>
        <dbReference type="ChEBI" id="CHEBI:57692"/>
    </cofactor>
</comment>
<dbReference type="FunFam" id="1.10.579.10:FF:000002">
    <property type="entry name" value="Deoxyribodipyrimidine photolyase"/>
    <property type="match status" value="1"/>
</dbReference>
<dbReference type="RefSeq" id="WP_100707091.1">
    <property type="nucleotide sequence ID" value="NZ_NPDL01000005.1"/>
</dbReference>
<evidence type="ECO:0000256" key="1">
    <source>
        <dbReference type="ARBA" id="ARBA00001932"/>
    </source>
</evidence>
<keyword evidence="6" id="KW-0285">Flavoprotein</keyword>
<keyword evidence="7" id="KW-0227">DNA damage</keyword>
<evidence type="ECO:0000259" key="14">
    <source>
        <dbReference type="PROSITE" id="PS51645"/>
    </source>
</evidence>
<evidence type="ECO:0000256" key="2">
    <source>
        <dbReference type="ARBA" id="ARBA00001974"/>
    </source>
</evidence>
<evidence type="ECO:0000256" key="9">
    <source>
        <dbReference type="ARBA" id="ARBA00023125"/>
    </source>
</evidence>
<protein>
    <recommendedName>
        <fullName evidence="5">Deoxyribodipyrimidine photo-lyase</fullName>
        <ecNumber evidence="4">4.1.99.3</ecNumber>
    </recommendedName>
    <alternativeName>
        <fullName evidence="12">DNA photolyase</fullName>
    </alternativeName>
</protein>
<dbReference type="PANTHER" id="PTHR10211">
    <property type="entry name" value="DEOXYRIBODIPYRIMIDINE PHOTOLYASE"/>
    <property type="match status" value="1"/>
</dbReference>
<dbReference type="AlphaFoldDB" id="A0A2M9XBE0"/>
<keyword evidence="16" id="KW-1185">Reference proteome</keyword>
<dbReference type="InterPro" id="IPR036155">
    <property type="entry name" value="Crypto/Photolyase_N_sf"/>
</dbReference>
<dbReference type="EC" id="4.1.99.3" evidence="4"/>
<evidence type="ECO:0000256" key="3">
    <source>
        <dbReference type="ARBA" id="ARBA00006409"/>
    </source>
</evidence>
<evidence type="ECO:0000313" key="16">
    <source>
        <dbReference type="Proteomes" id="UP000232196"/>
    </source>
</evidence>
<sequence>MFSERNLIRVREGNKKPIFEEGEYILYWLRANRRMAWNHSLDYSIHLAKKFKKPLVIFESVMMDFEWSSPRLQQFLLEGICDTAEDATRAGFTYWPFVETKEHSLSEMVPSILERSSIVITDDFPCFFLPLHAQKISEILNCKLLLVDSNSITPLASYEKSFGYARVLRPKLHDRFVESYVHRSNPKPNAKGIPSLDTNKKPNFLFSGKKEEISSYLQKMNSKFPDIRPVSGKHGGRKEGLKLLKKFLKEGLPFYLEERSEPRPPEKTKSSYLSPYLHFGMISVDEIVTAVLGSDPKIDWNPDILNHSYRGKNEGFFHPDPNINSFLDELLTWRELGYLLFYEEPSFRKDLSILPNWAKLSLEAHRGDIREYTYSKEEFEKAMTHDPIWNAAQKELVLTGTIQNYLRMLWGKKVIEWSSSPEEAFRILEDLNHKYAYDGRDPNSYTGILWCFGAFDRPWSPERAVFGNIRYMSSDSTSKKFKIKPYLEYIQSLEGLSELRLFK</sequence>
<dbReference type="GO" id="GO:0000719">
    <property type="term" value="P:photoreactive repair"/>
    <property type="evidence" value="ECO:0007669"/>
    <property type="project" value="TreeGrafter"/>
</dbReference>
<evidence type="ECO:0000256" key="12">
    <source>
        <dbReference type="ARBA" id="ARBA00031671"/>
    </source>
</evidence>
<evidence type="ECO:0000256" key="6">
    <source>
        <dbReference type="ARBA" id="ARBA00022630"/>
    </source>
</evidence>
<evidence type="ECO:0000313" key="15">
    <source>
        <dbReference type="EMBL" id="PJZ25011.1"/>
    </source>
</evidence>
<dbReference type="Gene3D" id="1.10.579.10">
    <property type="entry name" value="DNA Cyclobutane Dipyrimidine Photolyase, subunit A, domain 3"/>
    <property type="match status" value="1"/>
</dbReference>
<keyword evidence="10" id="KW-0234">DNA repair</keyword>
<keyword evidence="8" id="KW-0274">FAD</keyword>
<feature type="domain" description="Photolyase/cryptochrome alpha/beta" evidence="14">
    <location>
        <begin position="23"/>
        <end position="155"/>
    </location>
</feature>